<keyword evidence="11" id="KW-1185">Reference proteome</keyword>
<keyword evidence="8" id="KW-1133">Transmembrane helix</keyword>
<reference evidence="11" key="1">
    <citation type="journal article" date="2019" name="Int. J. Syst. Evol. Microbiol.">
        <title>The Global Catalogue of Microorganisms (GCM) 10K type strain sequencing project: providing services to taxonomists for standard genome sequencing and annotation.</title>
        <authorList>
            <consortium name="The Broad Institute Genomics Platform"/>
            <consortium name="The Broad Institute Genome Sequencing Center for Infectious Disease"/>
            <person name="Wu L."/>
            <person name="Ma J."/>
        </authorList>
    </citation>
    <scope>NUCLEOTIDE SEQUENCE [LARGE SCALE GENOMIC DNA]</scope>
    <source>
        <strain evidence="11">JCM 16928</strain>
    </source>
</reference>
<sequence length="366" mass="39853">MSGPPDPFDNKGPVGGDQPFPAVPPPYGYPNPQSQGPGSNPPYGSQQWNQLPPGPQPGQFPGGQLPELSQGSPGPVRLDAGIGSALAAAGAWFFWSLCVVGWLGGFFGASVGWAVIGVWVISGGLTFIRPVEELIARHLLRLRLPTAIERQRIGPGWYQLARRAGVDPERYTIWIQESEDVNATPTPGHTIAITRWALYTVPVQHLEAVLAHELGHHLGGRAWLSLLSFWYSIPARVTLIGVRALGRLMRRIPALGCFIVGFLVIGYAGVLAAVLIFGNGYLWPFLFLTPFIAPPILAWVSRAQVKQADRKAAQLGYGPSLVQVLHGWQMQHQNTLGQRGTRRAEFMSSRPSLTDRIHVLETTPNL</sequence>
<evidence type="ECO:0000259" key="9">
    <source>
        <dbReference type="Pfam" id="PF01435"/>
    </source>
</evidence>
<keyword evidence="3 6" id="KW-0378">Hydrolase</keyword>
<dbReference type="Proteomes" id="UP001501222">
    <property type="component" value="Unassembled WGS sequence"/>
</dbReference>
<keyword evidence="5 6" id="KW-0482">Metalloprotease</keyword>
<dbReference type="InterPro" id="IPR001915">
    <property type="entry name" value="Peptidase_M48"/>
</dbReference>
<keyword evidence="1 6" id="KW-0645">Protease</keyword>
<gene>
    <name evidence="10" type="ORF">GCM10022235_27980</name>
</gene>
<evidence type="ECO:0000256" key="5">
    <source>
        <dbReference type="ARBA" id="ARBA00023049"/>
    </source>
</evidence>
<keyword evidence="4 6" id="KW-0862">Zinc</keyword>
<name>A0ABP6X211_9ACTN</name>
<keyword evidence="2" id="KW-0479">Metal-binding</keyword>
<evidence type="ECO:0000256" key="8">
    <source>
        <dbReference type="SAM" id="Phobius"/>
    </source>
</evidence>
<evidence type="ECO:0000256" key="4">
    <source>
        <dbReference type="ARBA" id="ARBA00022833"/>
    </source>
</evidence>
<evidence type="ECO:0000256" key="2">
    <source>
        <dbReference type="ARBA" id="ARBA00022723"/>
    </source>
</evidence>
<organism evidence="10 11">
    <name type="scientific">Kribbella ginsengisoli</name>
    <dbReference type="NCBI Taxonomy" id="363865"/>
    <lineage>
        <taxon>Bacteria</taxon>
        <taxon>Bacillati</taxon>
        <taxon>Actinomycetota</taxon>
        <taxon>Actinomycetes</taxon>
        <taxon>Propionibacteriales</taxon>
        <taxon>Kribbellaceae</taxon>
        <taxon>Kribbella</taxon>
    </lineage>
</organism>
<feature type="transmembrane region" description="Helical" evidence="8">
    <location>
        <begin position="252"/>
        <end position="276"/>
    </location>
</feature>
<evidence type="ECO:0000256" key="3">
    <source>
        <dbReference type="ARBA" id="ARBA00022801"/>
    </source>
</evidence>
<keyword evidence="8" id="KW-0472">Membrane</keyword>
<comment type="cofactor">
    <cofactor evidence="6">
        <name>Zn(2+)</name>
        <dbReference type="ChEBI" id="CHEBI:29105"/>
    </cofactor>
    <text evidence="6">Binds 1 zinc ion per subunit.</text>
</comment>
<feature type="domain" description="Peptidase M48" evidence="9">
    <location>
        <begin position="159"/>
        <end position="362"/>
    </location>
</feature>
<keyword evidence="8" id="KW-0812">Transmembrane</keyword>
<dbReference type="Pfam" id="PF01435">
    <property type="entry name" value="Peptidase_M48"/>
    <property type="match status" value="1"/>
</dbReference>
<proteinExistence type="inferred from homology"/>
<dbReference type="Gene3D" id="3.30.2010.10">
    <property type="entry name" value="Metalloproteases ('zincins'), catalytic domain"/>
    <property type="match status" value="1"/>
</dbReference>
<feature type="region of interest" description="Disordered" evidence="7">
    <location>
        <begin position="1"/>
        <end position="74"/>
    </location>
</feature>
<comment type="similarity">
    <text evidence="6">Belongs to the peptidase M48 family.</text>
</comment>
<feature type="transmembrane region" description="Helical" evidence="8">
    <location>
        <begin position="282"/>
        <end position="301"/>
    </location>
</feature>
<evidence type="ECO:0000256" key="1">
    <source>
        <dbReference type="ARBA" id="ARBA00022670"/>
    </source>
</evidence>
<dbReference type="EMBL" id="BAABAA010000003">
    <property type="protein sequence ID" value="GAA3558273.1"/>
    <property type="molecule type" value="Genomic_DNA"/>
</dbReference>
<evidence type="ECO:0000256" key="7">
    <source>
        <dbReference type="SAM" id="MobiDB-lite"/>
    </source>
</evidence>
<evidence type="ECO:0000313" key="10">
    <source>
        <dbReference type="EMBL" id="GAA3558273.1"/>
    </source>
</evidence>
<comment type="caution">
    <text evidence="10">The sequence shown here is derived from an EMBL/GenBank/DDBJ whole genome shotgun (WGS) entry which is preliminary data.</text>
</comment>
<protein>
    <recommendedName>
        <fullName evidence="9">Peptidase M48 domain-containing protein</fullName>
    </recommendedName>
</protein>
<dbReference type="RefSeq" id="WP_344840776.1">
    <property type="nucleotide sequence ID" value="NZ_BAABAA010000003.1"/>
</dbReference>
<evidence type="ECO:0000313" key="11">
    <source>
        <dbReference type="Proteomes" id="UP001501222"/>
    </source>
</evidence>
<evidence type="ECO:0000256" key="6">
    <source>
        <dbReference type="RuleBase" id="RU003983"/>
    </source>
</evidence>
<accession>A0ABP6X211</accession>